<feature type="transmembrane region" description="Helical" evidence="2">
    <location>
        <begin position="592"/>
        <end position="617"/>
    </location>
</feature>
<dbReference type="RefSeq" id="XP_013781189.2">
    <property type="nucleotide sequence ID" value="XM_013925735.2"/>
</dbReference>
<feature type="transmembrane region" description="Helical" evidence="2">
    <location>
        <begin position="303"/>
        <end position="322"/>
    </location>
</feature>
<evidence type="ECO:0000259" key="3">
    <source>
        <dbReference type="SMART" id="SM00703"/>
    </source>
</evidence>
<feature type="transmembrane region" description="Helical" evidence="2">
    <location>
        <begin position="629"/>
        <end position="647"/>
    </location>
</feature>
<organism evidence="4 5">
    <name type="scientific">Limulus polyphemus</name>
    <name type="common">Atlantic horseshoe crab</name>
    <dbReference type="NCBI Taxonomy" id="6850"/>
    <lineage>
        <taxon>Eukaryota</taxon>
        <taxon>Metazoa</taxon>
        <taxon>Ecdysozoa</taxon>
        <taxon>Arthropoda</taxon>
        <taxon>Chelicerata</taxon>
        <taxon>Merostomata</taxon>
        <taxon>Xiphosura</taxon>
        <taxon>Limulidae</taxon>
        <taxon>Limulus</taxon>
    </lineage>
</organism>
<reference evidence="5" key="1">
    <citation type="submission" date="2025-08" db="UniProtKB">
        <authorList>
            <consortium name="RefSeq"/>
        </authorList>
    </citation>
    <scope>IDENTIFICATION</scope>
    <source>
        <tissue evidence="5">Muscle</tissue>
    </source>
</reference>
<dbReference type="InterPro" id="IPR006621">
    <property type="entry name" value="Nose-resist-to-fluoxetine_N"/>
</dbReference>
<feature type="transmembrane region" description="Helical" evidence="2">
    <location>
        <begin position="225"/>
        <end position="244"/>
    </location>
</feature>
<dbReference type="InterPro" id="IPR052728">
    <property type="entry name" value="O2_lipid_transport_reg"/>
</dbReference>
<keyword evidence="2" id="KW-1133">Transmembrane helix</keyword>
<keyword evidence="4" id="KW-1185">Reference proteome</keyword>
<feature type="transmembrane region" description="Helical" evidence="2">
    <location>
        <begin position="264"/>
        <end position="282"/>
    </location>
</feature>
<feature type="transmembrane region" description="Helical" evidence="2">
    <location>
        <begin position="342"/>
        <end position="363"/>
    </location>
</feature>
<feature type="transmembrane region" description="Helical" evidence="2">
    <location>
        <begin position="515"/>
        <end position="537"/>
    </location>
</feature>
<feature type="domain" description="Nose resistant-to-fluoxetine protein N-terminal" evidence="3">
    <location>
        <begin position="70"/>
        <end position="214"/>
    </location>
</feature>
<evidence type="ECO:0000256" key="2">
    <source>
        <dbReference type="SAM" id="Phobius"/>
    </source>
</evidence>
<name>A0ABM1BFW4_LIMPO</name>
<dbReference type="GeneID" id="106465508"/>
<dbReference type="Pfam" id="PF01757">
    <property type="entry name" value="Acyl_transf_3"/>
    <property type="match status" value="1"/>
</dbReference>
<feature type="compositionally biased region" description="Polar residues" evidence="1">
    <location>
        <begin position="1"/>
        <end position="13"/>
    </location>
</feature>
<sequence>MCGDGNQQNNITKQLEESHTTTTSDKELQTKTNSGPQWSDVEKMTKGLVNTVLKQFLPAMVRTTSSVGLSGSCYSSLLKLTFGVRRLRSWAIRMLDASGKITAGILDGSFTDFGSYDQCLNVVVSNRKSKGISFRGKYCFLQVHPEFPSGSIPPDSKLQETAFREISEIAKYLSEVDYLTALCVPSTCTTEDIEKLAKKALQDVVRVSVPHCEDKSENELTKEQISVLSLLGTILLLVVLGTILDLWKHYHSDKGLKSKEGTVSWQGQVFNILISFSIFTNGKELLNTKIRSGNLGAVHGMRFLTILWVILAHTYMFPNFSIFKRLVDFRDAPKSVSFLAVWNSWLQVDTFFFLTGLTLTYTSMKKLAVTNGRLDIVRYVAHRYWRLTPPLMLVISLIFLLPLLSSGPLWYKVVEPQIQNCRDTWWANALYVSNFMGLYNVCFGPTWYLAADMQMYLISPIVLIALYRWPRIGIGLAALGMLVSWVVIAVVTVWMDFPPSVVIFDAKTVREMTSYVHFMAYIHLGPYCIGIILGYLLEKHKNVKMKPIVVVLGWIVTTISCLAVVFGAYDWHNGIKPNVFVTILYSSVHRTVFALGLAWIIFACTSGYGGPVNAFLAWKPFVVLGRLTYMIYLVHFLVLLIILGSVREKQFFSHFEL</sequence>
<dbReference type="SMART" id="SM00703">
    <property type="entry name" value="NRF"/>
    <property type="match status" value="1"/>
</dbReference>
<proteinExistence type="predicted"/>
<dbReference type="Proteomes" id="UP000694941">
    <property type="component" value="Unplaced"/>
</dbReference>
<feature type="transmembrane region" description="Helical" evidence="2">
    <location>
        <begin position="549"/>
        <end position="572"/>
    </location>
</feature>
<protein>
    <submittedName>
        <fullName evidence="5">Nose resistant to fluoxetine protein 6-like</fullName>
    </submittedName>
</protein>
<gene>
    <name evidence="5" type="primary">LOC106465508</name>
</gene>
<feature type="transmembrane region" description="Helical" evidence="2">
    <location>
        <begin position="384"/>
        <end position="404"/>
    </location>
</feature>
<keyword evidence="2" id="KW-0472">Membrane</keyword>
<dbReference type="InterPro" id="IPR002656">
    <property type="entry name" value="Acyl_transf_3_dom"/>
</dbReference>
<accession>A0ABM1BFW4</accession>
<keyword evidence="2" id="KW-0812">Transmembrane</keyword>
<dbReference type="PANTHER" id="PTHR11161:SF0">
    <property type="entry name" value="O-ACYLTRANSFERASE LIKE PROTEIN"/>
    <property type="match status" value="1"/>
</dbReference>
<dbReference type="PANTHER" id="PTHR11161">
    <property type="entry name" value="O-ACYLTRANSFERASE"/>
    <property type="match status" value="1"/>
</dbReference>
<evidence type="ECO:0000313" key="4">
    <source>
        <dbReference type="Proteomes" id="UP000694941"/>
    </source>
</evidence>
<feature type="transmembrane region" description="Helical" evidence="2">
    <location>
        <begin position="446"/>
        <end position="467"/>
    </location>
</feature>
<feature type="transmembrane region" description="Helical" evidence="2">
    <location>
        <begin position="474"/>
        <end position="495"/>
    </location>
</feature>
<evidence type="ECO:0000313" key="5">
    <source>
        <dbReference type="RefSeq" id="XP_013781189.2"/>
    </source>
</evidence>
<feature type="region of interest" description="Disordered" evidence="1">
    <location>
        <begin position="1"/>
        <end position="40"/>
    </location>
</feature>
<feature type="compositionally biased region" description="Basic and acidic residues" evidence="1">
    <location>
        <begin position="14"/>
        <end position="29"/>
    </location>
</feature>
<evidence type="ECO:0000256" key="1">
    <source>
        <dbReference type="SAM" id="MobiDB-lite"/>
    </source>
</evidence>
<feature type="non-terminal residue" evidence="5">
    <location>
        <position position="657"/>
    </location>
</feature>
<dbReference type="Pfam" id="PF20146">
    <property type="entry name" value="NRF"/>
    <property type="match status" value="1"/>
</dbReference>